<evidence type="ECO:0000256" key="3">
    <source>
        <dbReference type="ARBA" id="ARBA00022741"/>
    </source>
</evidence>
<dbReference type="FunFam" id="3.40.50.300:FF:000025">
    <property type="entry name" value="ATP-dependent Clp protease subunit"/>
    <property type="match status" value="1"/>
</dbReference>
<dbReference type="PANTHER" id="PTHR11638:SF18">
    <property type="entry name" value="HEAT SHOCK PROTEIN 104"/>
    <property type="match status" value="1"/>
</dbReference>
<dbReference type="PRINTS" id="PR00300">
    <property type="entry name" value="CLPPROTEASEA"/>
</dbReference>
<feature type="domain" description="Clp R" evidence="10">
    <location>
        <begin position="1"/>
        <end position="145"/>
    </location>
</feature>
<dbReference type="InterPro" id="IPR004176">
    <property type="entry name" value="Clp_R_N"/>
</dbReference>
<feature type="compositionally biased region" description="Acidic residues" evidence="9">
    <location>
        <begin position="941"/>
        <end position="950"/>
    </location>
</feature>
<dbReference type="GO" id="GO:0005524">
    <property type="term" value="F:ATP binding"/>
    <property type="evidence" value="ECO:0007669"/>
    <property type="project" value="UniProtKB-KW"/>
</dbReference>
<dbReference type="CDD" id="cd19499">
    <property type="entry name" value="RecA-like_ClpB_Hsp104-like"/>
    <property type="match status" value="1"/>
</dbReference>
<dbReference type="SMART" id="SM01086">
    <property type="entry name" value="ClpB_D2-small"/>
    <property type="match status" value="1"/>
</dbReference>
<dbReference type="Pfam" id="PF10431">
    <property type="entry name" value="ClpB_D2-small"/>
    <property type="match status" value="1"/>
</dbReference>
<dbReference type="Pfam" id="PF17871">
    <property type="entry name" value="AAA_lid_9"/>
    <property type="match status" value="1"/>
</dbReference>
<dbReference type="InterPro" id="IPR001270">
    <property type="entry name" value="ClpA/B"/>
</dbReference>
<feature type="compositionally biased region" description="Gly residues" evidence="9">
    <location>
        <begin position="924"/>
        <end position="940"/>
    </location>
</feature>
<keyword evidence="3 7" id="KW-0547">Nucleotide-binding</keyword>
<keyword evidence="4 7" id="KW-0067">ATP-binding</keyword>
<evidence type="ECO:0000256" key="5">
    <source>
        <dbReference type="ARBA" id="ARBA00023186"/>
    </source>
</evidence>
<dbReference type="InterPro" id="IPR003959">
    <property type="entry name" value="ATPase_AAA_core"/>
</dbReference>
<organism evidence="11">
    <name type="scientific">Chromera velia CCMP2878</name>
    <dbReference type="NCBI Taxonomy" id="1169474"/>
    <lineage>
        <taxon>Eukaryota</taxon>
        <taxon>Sar</taxon>
        <taxon>Alveolata</taxon>
        <taxon>Colpodellida</taxon>
        <taxon>Chromeraceae</taxon>
        <taxon>Chromera</taxon>
    </lineage>
</organism>
<dbReference type="SMART" id="SM00382">
    <property type="entry name" value="AAA"/>
    <property type="match status" value="2"/>
</dbReference>
<proteinExistence type="inferred from homology"/>
<protein>
    <recommendedName>
        <fullName evidence="10">Clp R domain-containing protein</fullName>
    </recommendedName>
</protein>
<dbReference type="InterPro" id="IPR019489">
    <property type="entry name" value="Clp_ATPase_C"/>
</dbReference>
<dbReference type="InterPro" id="IPR050130">
    <property type="entry name" value="ClpA_ClpB"/>
</dbReference>
<dbReference type="PANTHER" id="PTHR11638">
    <property type="entry name" value="ATP-DEPENDENT CLP PROTEASE"/>
    <property type="match status" value="1"/>
</dbReference>
<evidence type="ECO:0000256" key="1">
    <source>
        <dbReference type="ARBA" id="ARBA00008675"/>
    </source>
</evidence>
<evidence type="ECO:0000259" key="10">
    <source>
        <dbReference type="PROSITE" id="PS51903"/>
    </source>
</evidence>
<name>A0A0G4HVL5_9ALVE</name>
<comment type="similarity">
    <text evidence="1 7">Belongs to the ClpA/ClpB family.</text>
</comment>
<evidence type="ECO:0000256" key="4">
    <source>
        <dbReference type="ARBA" id="ARBA00022840"/>
    </source>
</evidence>
<feature type="coiled-coil region" evidence="8">
    <location>
        <begin position="446"/>
        <end position="534"/>
    </location>
</feature>
<evidence type="ECO:0000256" key="8">
    <source>
        <dbReference type="SAM" id="Coils"/>
    </source>
</evidence>
<dbReference type="InterPro" id="IPR028299">
    <property type="entry name" value="ClpA/B_CS2"/>
</dbReference>
<evidence type="ECO:0000256" key="7">
    <source>
        <dbReference type="RuleBase" id="RU004432"/>
    </source>
</evidence>
<accession>A0A0G4HVL5</accession>
<sequence>MSSGNWTEAVVGVFESAGSFAKAHNHIQLDVSHVMLALLKDEESFGRRVITRVDGDFDCLRLSLEGLMKKMPSQAPAPDRLSPNHSLMAVINSAERMKEKAGDSFLSVDHLLLALLQDNNVKRAFSEASYSVTKIEEGVKQLKGSKKVTSATGDKTFDALNKYGIDLTALAESGKLDPVIGREDEIRRVIRVLSRRTKNNPVLIGEPGVGKTAVVEGLAQRVVHGDVPENLKTRVISLDMGALISGAKYRGEFEERLKAVLNEVKEAEGGVILFIDEIHLVMGAGKTDGAMDAANLLKPMLARGELRCIGATTLDEYRKHVEKDAAFERRFQQVHVHEPSVAATISILRGLKDKYAAHHGVRILDTALVDAAHLSDRYITSRFLPDKAIDLVDEACANVRVQLDSQPEAIDLLDRQRVQLEVEERAMVKEEGKGGEGGDPMTVARLAEVRRALAELNEKLRPLRAQYETERERIEEIGRLTRKRDELRHKLEMAERRGDVETAADVRHESLPGVEKRLAELHQQQIDAEAAERRAGGQSLLTETVGPEAIAAVVARWTGIPVARLTQSERDRLLHLGDRLNERVVGQTEAVEAVTEAVLRNRAGLSRRDMPVGSFLFLGPTGVGKTELCKALASELFDEAKRLVRLDMSEYMEKHSVSRLIGSPPGYVGYDEGGQLTEEVRRNPYSVVLFDEIEKAHPAVWNVLLQILDEGRLTDGQGRHVDFTNTVVILTSNIGAQHLLAAASEIRQKGQDVSEAAMATAKERVTADVRSSMRPELLNRLDEIIVFQPLGHQALRGVVRLQMRDVHERLAAKRLELVMDDNAIDHVLACAYEPEYGARPLRRFLERRVVSHLSRLILSGELMPGSKVFVGLKGGPPGKGELTWEVDSSGADEMMQRDGDIKRKAGETLGQSGLNGKVKLHRTSGGGTGTGGDVEMGGGEGEYEDGEEEPLGLHREGAGGSSDSYTRRSLSHHNDAAAGGRRVRI</sequence>
<gene>
    <name evidence="11" type="ORF">Cvel_1400</name>
</gene>
<reference evidence="11" key="1">
    <citation type="submission" date="2014-11" db="EMBL/GenBank/DDBJ databases">
        <authorList>
            <person name="Otto D Thomas"/>
            <person name="Naeem Raeece"/>
        </authorList>
    </citation>
    <scope>NUCLEOTIDE SEQUENCE</scope>
</reference>
<dbReference type="Gene3D" id="1.10.8.60">
    <property type="match status" value="1"/>
</dbReference>
<evidence type="ECO:0000256" key="2">
    <source>
        <dbReference type="ARBA" id="ARBA00022737"/>
    </source>
</evidence>
<dbReference type="CDD" id="cd00009">
    <property type="entry name" value="AAA"/>
    <property type="match status" value="1"/>
</dbReference>
<dbReference type="SUPFAM" id="SSF52540">
    <property type="entry name" value="P-loop containing nucleoside triphosphate hydrolases"/>
    <property type="match status" value="2"/>
</dbReference>
<dbReference type="Pfam" id="PF02861">
    <property type="entry name" value="Clp_N"/>
    <property type="match status" value="1"/>
</dbReference>
<dbReference type="Gene3D" id="3.40.50.300">
    <property type="entry name" value="P-loop containing nucleotide triphosphate hydrolases"/>
    <property type="match status" value="3"/>
</dbReference>
<dbReference type="InterPro" id="IPR027417">
    <property type="entry name" value="P-loop_NTPase"/>
</dbReference>
<dbReference type="PROSITE" id="PS51903">
    <property type="entry name" value="CLP_R"/>
    <property type="match status" value="1"/>
</dbReference>
<dbReference type="Pfam" id="PF00004">
    <property type="entry name" value="AAA"/>
    <property type="match status" value="1"/>
</dbReference>
<evidence type="ECO:0000256" key="9">
    <source>
        <dbReference type="SAM" id="MobiDB-lite"/>
    </source>
</evidence>
<keyword evidence="8" id="KW-0175">Coiled coil</keyword>
<keyword evidence="5 7" id="KW-0143">Chaperone</keyword>
<keyword evidence="2 6" id="KW-0677">Repeat</keyword>
<dbReference type="GO" id="GO:0005737">
    <property type="term" value="C:cytoplasm"/>
    <property type="evidence" value="ECO:0007669"/>
    <property type="project" value="TreeGrafter"/>
</dbReference>
<dbReference type="VEuPathDB" id="CryptoDB:Cvel_1400"/>
<dbReference type="Pfam" id="PF07724">
    <property type="entry name" value="AAA_2"/>
    <property type="match status" value="1"/>
</dbReference>
<dbReference type="EMBL" id="CDMZ01004059">
    <property type="protein sequence ID" value="CEM48508.1"/>
    <property type="molecule type" value="Genomic_DNA"/>
</dbReference>
<dbReference type="GO" id="GO:0016887">
    <property type="term" value="F:ATP hydrolysis activity"/>
    <property type="evidence" value="ECO:0007669"/>
    <property type="project" value="InterPro"/>
</dbReference>
<dbReference type="GO" id="GO:0034605">
    <property type="term" value="P:cellular response to heat"/>
    <property type="evidence" value="ECO:0007669"/>
    <property type="project" value="TreeGrafter"/>
</dbReference>
<dbReference type="AlphaFoldDB" id="A0A0G4HVL5"/>
<evidence type="ECO:0000313" key="11">
    <source>
        <dbReference type="EMBL" id="CEM48508.1"/>
    </source>
</evidence>
<dbReference type="Gene3D" id="1.10.1780.10">
    <property type="entry name" value="Clp, N-terminal domain"/>
    <property type="match status" value="1"/>
</dbReference>
<dbReference type="InterPro" id="IPR003593">
    <property type="entry name" value="AAA+_ATPase"/>
</dbReference>
<dbReference type="PhylomeDB" id="A0A0G4HVL5"/>
<dbReference type="FunFam" id="3.40.50.300:FF:000120">
    <property type="entry name" value="ATP-dependent chaperone ClpB"/>
    <property type="match status" value="1"/>
</dbReference>
<dbReference type="SUPFAM" id="SSF81923">
    <property type="entry name" value="Double Clp-N motif"/>
    <property type="match status" value="1"/>
</dbReference>
<dbReference type="PROSITE" id="PS00870">
    <property type="entry name" value="CLPAB_1"/>
    <property type="match status" value="1"/>
</dbReference>
<dbReference type="InterPro" id="IPR036628">
    <property type="entry name" value="Clp_N_dom_sf"/>
</dbReference>
<dbReference type="FunFam" id="3.40.50.300:FF:000010">
    <property type="entry name" value="Chaperone clpB 1, putative"/>
    <property type="match status" value="1"/>
</dbReference>
<evidence type="ECO:0000256" key="6">
    <source>
        <dbReference type="PROSITE-ProRule" id="PRU01251"/>
    </source>
</evidence>
<dbReference type="InterPro" id="IPR041546">
    <property type="entry name" value="ClpA/ClpB_AAA_lid"/>
</dbReference>
<feature type="region of interest" description="Disordered" evidence="9">
    <location>
        <begin position="907"/>
        <end position="985"/>
    </location>
</feature>
<dbReference type="InterPro" id="IPR018368">
    <property type="entry name" value="ClpA/B_CS1"/>
</dbReference>
<dbReference type="PROSITE" id="PS00871">
    <property type="entry name" value="CLPAB_2"/>
    <property type="match status" value="1"/>
</dbReference>